<evidence type="ECO:0000256" key="7">
    <source>
        <dbReference type="ARBA" id="ARBA00023136"/>
    </source>
</evidence>
<evidence type="ECO:0000256" key="1">
    <source>
        <dbReference type="ARBA" id="ARBA00004370"/>
    </source>
</evidence>
<comment type="similarity">
    <text evidence="9">Belongs to the FtsQ/DivIB family. FtsQ subfamily.</text>
</comment>
<keyword evidence="3 9" id="KW-0997">Cell inner membrane</keyword>
<sequence length="248" mass="28176">MAAVRWQFWLGLSFFLSVLVGTIGGGIWLYYLAMDANEVPLRKLVVQGELQYVSSDEVRSALTDTELGSFFSADVDGIRSSIEALPWVDRASVRKEWPDILKVFLVEQQPLAHWNVQQRPRALLNEQGEVFEADKDVLTKPLPYLSGPEHAVDETVAQFHKVQQLLELNGHWISSLQLSERFAVDVVLQSGIELRLGREGLLERVQRFIDLYPQIAAHRDSLIEYVDLRYDTGVAVSWRTAAKQPKES</sequence>
<evidence type="ECO:0000256" key="3">
    <source>
        <dbReference type="ARBA" id="ARBA00022519"/>
    </source>
</evidence>
<dbReference type="OrthoDB" id="9790370at2"/>
<dbReference type="Gene3D" id="3.40.50.11690">
    <property type="entry name" value="Cell division protein FtsQ/DivIB"/>
    <property type="match status" value="1"/>
</dbReference>
<comment type="caution">
    <text evidence="11">The sequence shown here is derived from an EMBL/GenBank/DDBJ whole genome shotgun (WGS) entry which is preliminary data.</text>
</comment>
<dbReference type="Pfam" id="PF08478">
    <property type="entry name" value="POTRA_1"/>
    <property type="match status" value="1"/>
</dbReference>
<evidence type="ECO:0000259" key="10">
    <source>
        <dbReference type="PROSITE" id="PS51779"/>
    </source>
</evidence>
<organism evidence="11 12">
    <name type="scientific">Pseudidiomarina salinarum</name>
    <dbReference type="NCBI Taxonomy" id="435908"/>
    <lineage>
        <taxon>Bacteria</taxon>
        <taxon>Pseudomonadati</taxon>
        <taxon>Pseudomonadota</taxon>
        <taxon>Gammaproteobacteria</taxon>
        <taxon>Alteromonadales</taxon>
        <taxon>Idiomarinaceae</taxon>
        <taxon>Pseudidiomarina</taxon>
    </lineage>
</organism>
<dbReference type="InterPro" id="IPR013685">
    <property type="entry name" value="POTRA_FtsQ_type"/>
</dbReference>
<keyword evidence="5 9" id="KW-0812">Transmembrane</keyword>
<dbReference type="eggNOG" id="COG1589">
    <property type="taxonomic scope" value="Bacteria"/>
</dbReference>
<keyword evidence="7 9" id="KW-0472">Membrane</keyword>
<dbReference type="EMBL" id="JPER01000001">
    <property type="protein sequence ID" value="KFZ31237.1"/>
    <property type="molecule type" value="Genomic_DNA"/>
</dbReference>
<evidence type="ECO:0000256" key="2">
    <source>
        <dbReference type="ARBA" id="ARBA00022475"/>
    </source>
</evidence>
<gene>
    <name evidence="9" type="primary">ftsQ</name>
    <name evidence="11" type="ORF">IDSA_00425</name>
</gene>
<dbReference type="GO" id="GO:0043093">
    <property type="term" value="P:FtsZ-dependent cytokinesis"/>
    <property type="evidence" value="ECO:0007669"/>
    <property type="project" value="UniProtKB-UniRule"/>
</dbReference>
<keyword evidence="6 9" id="KW-1133">Transmembrane helix</keyword>
<dbReference type="Gene3D" id="3.10.20.310">
    <property type="entry name" value="membrane protein fhac"/>
    <property type="match status" value="1"/>
</dbReference>
<dbReference type="InterPro" id="IPR045335">
    <property type="entry name" value="FtsQ_C_sf"/>
</dbReference>
<dbReference type="STRING" id="435908.IDSA_00425"/>
<reference evidence="11 12" key="1">
    <citation type="submission" date="2014-06" db="EMBL/GenBank/DDBJ databases">
        <title>The draft genome sequence of Idiomarina salinarum ISL-52.</title>
        <authorList>
            <person name="Du J."/>
            <person name="Shao Z."/>
        </authorList>
    </citation>
    <scope>NUCLEOTIDE SEQUENCE [LARGE SCALE GENOMIC DNA]</scope>
    <source>
        <strain evidence="11 12">ISL-52</strain>
    </source>
</reference>
<feature type="transmembrane region" description="Helical" evidence="9">
    <location>
        <begin position="6"/>
        <end position="33"/>
    </location>
</feature>
<dbReference type="InterPro" id="IPR026579">
    <property type="entry name" value="FtsQ"/>
</dbReference>
<dbReference type="GO" id="GO:0032153">
    <property type="term" value="C:cell division site"/>
    <property type="evidence" value="ECO:0007669"/>
    <property type="project" value="UniProtKB-UniRule"/>
</dbReference>
<comment type="subunit">
    <text evidence="9">Part of a complex composed of FtsB, FtsL and FtsQ.</text>
</comment>
<name>A0A094IVT0_9GAMM</name>
<dbReference type="InterPro" id="IPR005548">
    <property type="entry name" value="Cell_div_FtsQ/DivIB_C"/>
</dbReference>
<dbReference type="Pfam" id="PF03799">
    <property type="entry name" value="FtsQ_DivIB_C"/>
    <property type="match status" value="1"/>
</dbReference>
<keyword evidence="2 9" id="KW-1003">Cell membrane</keyword>
<dbReference type="GO" id="GO:0005886">
    <property type="term" value="C:plasma membrane"/>
    <property type="evidence" value="ECO:0007669"/>
    <property type="project" value="UniProtKB-SubCell"/>
</dbReference>
<feature type="domain" description="POTRA" evidence="10">
    <location>
        <begin position="39"/>
        <end position="108"/>
    </location>
</feature>
<dbReference type="PANTHER" id="PTHR35851">
    <property type="entry name" value="CELL DIVISION PROTEIN FTSQ"/>
    <property type="match status" value="1"/>
</dbReference>
<evidence type="ECO:0000256" key="9">
    <source>
        <dbReference type="HAMAP-Rule" id="MF_00911"/>
    </source>
</evidence>
<evidence type="ECO:0000313" key="11">
    <source>
        <dbReference type="EMBL" id="KFZ31237.1"/>
    </source>
</evidence>
<dbReference type="RefSeq" id="WP_034773411.1">
    <property type="nucleotide sequence ID" value="NZ_JPER01000001.1"/>
</dbReference>
<dbReference type="GO" id="GO:0090529">
    <property type="term" value="P:cell septum assembly"/>
    <property type="evidence" value="ECO:0007669"/>
    <property type="project" value="InterPro"/>
</dbReference>
<dbReference type="InterPro" id="IPR034746">
    <property type="entry name" value="POTRA"/>
</dbReference>
<evidence type="ECO:0000256" key="5">
    <source>
        <dbReference type="ARBA" id="ARBA00022692"/>
    </source>
</evidence>
<dbReference type="PROSITE" id="PS51779">
    <property type="entry name" value="POTRA"/>
    <property type="match status" value="1"/>
</dbReference>
<comment type="subcellular location">
    <subcellularLocation>
        <location evidence="9">Cell inner membrane</location>
        <topology evidence="9">Single-pass type II membrane protein</topology>
    </subcellularLocation>
    <subcellularLocation>
        <location evidence="1">Membrane</location>
    </subcellularLocation>
    <text evidence="9">Localizes to the division septum.</text>
</comment>
<proteinExistence type="inferred from homology"/>
<dbReference type="PANTHER" id="PTHR35851:SF1">
    <property type="entry name" value="CELL DIVISION PROTEIN FTSQ"/>
    <property type="match status" value="1"/>
</dbReference>
<evidence type="ECO:0000256" key="4">
    <source>
        <dbReference type="ARBA" id="ARBA00022618"/>
    </source>
</evidence>
<evidence type="ECO:0000256" key="6">
    <source>
        <dbReference type="ARBA" id="ARBA00022989"/>
    </source>
</evidence>
<dbReference type="HAMAP" id="MF_00911">
    <property type="entry name" value="FtsQ_subfam"/>
    <property type="match status" value="1"/>
</dbReference>
<keyword evidence="4 9" id="KW-0132">Cell division</keyword>
<evidence type="ECO:0000256" key="8">
    <source>
        <dbReference type="ARBA" id="ARBA00023306"/>
    </source>
</evidence>
<evidence type="ECO:0000313" key="12">
    <source>
        <dbReference type="Proteomes" id="UP000054363"/>
    </source>
</evidence>
<keyword evidence="8 9" id="KW-0131">Cell cycle</keyword>
<accession>A0A094IVT0</accession>
<protein>
    <recommendedName>
        <fullName evidence="9">Cell division protein FtsQ</fullName>
    </recommendedName>
</protein>
<keyword evidence="12" id="KW-1185">Reference proteome</keyword>
<dbReference type="AlphaFoldDB" id="A0A094IVT0"/>
<comment type="function">
    <text evidence="9">Essential cell division protein. May link together the upstream cell division proteins, which are predominantly cytoplasmic, with the downstream cell division proteins, which are predominantly periplasmic. May control correct divisome assembly.</text>
</comment>
<dbReference type="Proteomes" id="UP000054363">
    <property type="component" value="Unassembled WGS sequence"/>
</dbReference>